<dbReference type="Proteomes" id="UP000298663">
    <property type="component" value="Unassembled WGS sequence"/>
</dbReference>
<reference evidence="2 3" key="2">
    <citation type="journal article" date="2019" name="G3 (Bethesda)">
        <title>Hybrid Assembly of the Genome of the Entomopathogenic Nematode Steinernema carpocapsae Identifies the X-Chromosome.</title>
        <authorList>
            <person name="Serra L."/>
            <person name="Macchietto M."/>
            <person name="Macias-Munoz A."/>
            <person name="McGill C.J."/>
            <person name="Rodriguez I.M."/>
            <person name="Rodriguez B."/>
            <person name="Murad R."/>
            <person name="Mortazavi A."/>
        </authorList>
    </citation>
    <scope>NUCLEOTIDE SEQUENCE [LARGE SCALE GENOMIC DNA]</scope>
    <source>
        <strain evidence="2 3">ALL</strain>
    </source>
</reference>
<reference evidence="2 3" key="1">
    <citation type="journal article" date="2015" name="Genome Biol.">
        <title>Comparative genomics of Steinernema reveals deeply conserved gene regulatory networks.</title>
        <authorList>
            <person name="Dillman A.R."/>
            <person name="Macchietto M."/>
            <person name="Porter C.F."/>
            <person name="Rogers A."/>
            <person name="Williams B."/>
            <person name="Antoshechkin I."/>
            <person name="Lee M.M."/>
            <person name="Goodwin Z."/>
            <person name="Lu X."/>
            <person name="Lewis E.E."/>
            <person name="Goodrich-Blair H."/>
            <person name="Stock S.P."/>
            <person name="Adams B.J."/>
            <person name="Sternberg P.W."/>
            <person name="Mortazavi A."/>
        </authorList>
    </citation>
    <scope>NUCLEOTIDE SEQUENCE [LARGE SCALE GENOMIC DNA]</scope>
    <source>
        <strain evidence="2 3">ALL</strain>
    </source>
</reference>
<feature type="transmembrane region" description="Helical" evidence="1">
    <location>
        <begin position="32"/>
        <end position="51"/>
    </location>
</feature>
<keyword evidence="3" id="KW-1185">Reference proteome</keyword>
<evidence type="ECO:0000313" key="3">
    <source>
        <dbReference type="Proteomes" id="UP000298663"/>
    </source>
</evidence>
<sequence length="143" mass="16165">MSGEISNVPNSPFRTKISKLEFDFGYSSLRGAFAAEIAAVDGLLTVIWASFRNHVAISMKSSSVSIHWSRSEIGRRRSRFADRDFDPSLDSISNMFYKLKTNPSLLSNKGERSRHVRPSRNFNSARGPVNCLINALETRKLRR</sequence>
<dbReference type="AlphaFoldDB" id="A0A4U5LVX6"/>
<evidence type="ECO:0000313" key="2">
    <source>
        <dbReference type="EMBL" id="TKR60316.1"/>
    </source>
</evidence>
<keyword evidence="1" id="KW-1133">Transmembrane helix</keyword>
<accession>A0A4U5LVX6</accession>
<dbReference type="EMBL" id="AZBU02000011">
    <property type="protein sequence ID" value="TKR60316.1"/>
    <property type="molecule type" value="Genomic_DNA"/>
</dbReference>
<gene>
    <name evidence="2" type="ORF">L596_027579</name>
</gene>
<evidence type="ECO:0000256" key="1">
    <source>
        <dbReference type="SAM" id="Phobius"/>
    </source>
</evidence>
<name>A0A4U5LVX6_STECR</name>
<organism evidence="2 3">
    <name type="scientific">Steinernema carpocapsae</name>
    <name type="common">Entomopathogenic nematode</name>
    <dbReference type="NCBI Taxonomy" id="34508"/>
    <lineage>
        <taxon>Eukaryota</taxon>
        <taxon>Metazoa</taxon>
        <taxon>Ecdysozoa</taxon>
        <taxon>Nematoda</taxon>
        <taxon>Chromadorea</taxon>
        <taxon>Rhabditida</taxon>
        <taxon>Tylenchina</taxon>
        <taxon>Panagrolaimomorpha</taxon>
        <taxon>Strongyloidoidea</taxon>
        <taxon>Steinernematidae</taxon>
        <taxon>Steinernema</taxon>
    </lineage>
</organism>
<protein>
    <submittedName>
        <fullName evidence="2">Uncharacterized protein</fullName>
    </submittedName>
</protein>
<proteinExistence type="predicted"/>
<keyword evidence="1" id="KW-0472">Membrane</keyword>
<keyword evidence="1" id="KW-0812">Transmembrane</keyword>
<comment type="caution">
    <text evidence="2">The sequence shown here is derived from an EMBL/GenBank/DDBJ whole genome shotgun (WGS) entry which is preliminary data.</text>
</comment>